<dbReference type="EMBL" id="UINC01011359">
    <property type="protein sequence ID" value="SVA50175.1"/>
    <property type="molecule type" value="Genomic_DNA"/>
</dbReference>
<reference evidence="1" key="1">
    <citation type="submission" date="2018-05" db="EMBL/GenBank/DDBJ databases">
        <authorList>
            <person name="Lanie J.A."/>
            <person name="Ng W.-L."/>
            <person name="Kazmierczak K.M."/>
            <person name="Andrzejewski T.M."/>
            <person name="Davidsen T.M."/>
            <person name="Wayne K.J."/>
            <person name="Tettelin H."/>
            <person name="Glass J.I."/>
            <person name="Rusch D."/>
            <person name="Podicherti R."/>
            <person name="Tsui H.-C.T."/>
            <person name="Winkler M.E."/>
        </authorList>
    </citation>
    <scope>NUCLEOTIDE SEQUENCE</scope>
</reference>
<dbReference type="AlphaFoldDB" id="A0A381WCF1"/>
<name>A0A381WCF1_9ZZZZ</name>
<protein>
    <submittedName>
        <fullName evidence="1">Uncharacterized protein</fullName>
    </submittedName>
</protein>
<organism evidence="1">
    <name type="scientific">marine metagenome</name>
    <dbReference type="NCBI Taxonomy" id="408172"/>
    <lineage>
        <taxon>unclassified sequences</taxon>
        <taxon>metagenomes</taxon>
        <taxon>ecological metagenomes</taxon>
    </lineage>
</organism>
<sequence>MNSFGNFLSKVSGYGEPTGTVAISDQEELNLVAARLSSKK</sequence>
<accession>A0A381WCF1</accession>
<proteinExistence type="predicted"/>
<evidence type="ECO:0000313" key="1">
    <source>
        <dbReference type="EMBL" id="SVA50175.1"/>
    </source>
</evidence>
<gene>
    <name evidence="1" type="ORF">METZ01_LOCUS103029</name>
</gene>